<evidence type="ECO:0000256" key="8">
    <source>
        <dbReference type="SAM" id="MobiDB-lite"/>
    </source>
</evidence>
<gene>
    <name evidence="11" type="primary">IL7R</name>
</gene>
<evidence type="ECO:0000256" key="5">
    <source>
        <dbReference type="ARBA" id="ARBA00023136"/>
    </source>
</evidence>
<evidence type="ECO:0000256" key="2">
    <source>
        <dbReference type="ARBA" id="ARBA00022692"/>
    </source>
</evidence>
<evidence type="ECO:0000256" key="6">
    <source>
        <dbReference type="ARBA" id="ARBA00023170"/>
    </source>
</evidence>
<feature type="region of interest" description="Disordered" evidence="8">
    <location>
        <begin position="489"/>
        <end position="526"/>
    </location>
</feature>
<dbReference type="InterPro" id="IPR036116">
    <property type="entry name" value="FN3_sf"/>
</dbReference>
<accession>A0A8D0FZF3</accession>
<dbReference type="SUPFAM" id="SSF49265">
    <property type="entry name" value="Fibronectin type III"/>
    <property type="match status" value="1"/>
</dbReference>
<dbReference type="InterPro" id="IPR003961">
    <property type="entry name" value="FN3_dom"/>
</dbReference>
<feature type="domain" description="Fibronectin type-III" evidence="10">
    <location>
        <begin position="58"/>
        <end position="156"/>
    </location>
</feature>
<feature type="transmembrane region" description="Helical" evidence="9">
    <location>
        <begin position="170"/>
        <end position="195"/>
    </location>
</feature>
<keyword evidence="4 9" id="KW-1133">Transmembrane helix</keyword>
<sequence length="526" mass="58841">MNKRKSTCQMQNKLETKCFLKTDIVFNPWNICMIVSSKKEQGKCCRRLILTKIVKPETPFGLKITFQEEANEYLVEYKTPHENKLYLKNKLIYEVAYRQENGSWNIIENQFRQLKLLGQQLRQGTRYEVRVRAEPDGDYFEGTWSEWSSSEYVEAAGRSRVETHSHQSSGVVLVIICIVVFVVLVIAISLILIFWKTRIKPLVWPNFPDYKKTLEKLCKKPPKDFDISFNPESFGFAHIHKVDSIQAKEVECFLQSTAPPDPDSSEMVWDGSQHKKSLHKDDKSNLQLPVVYEGMWSSDALNRHTCTSNHATSDAFINMVPDQNSTDGKQLHNGAIGVHSSSSVDFPIQPASGSLCADTSFQIPSTNEIRALNKEEAYVTMSSFYKNCQWKGQGTTRTPHATRYLAPGNTAGALPGWRNALQDSIWATALDTRSGLGPYHHGAPRLQAEQGPHRSPRPQSLVHSGSGMVWCGGLVREACAGYHRVVGRGQGGSHTRAPREGAGAPQGQGKALVHSPSPFTLDSHLG</sequence>
<organism evidence="11 12">
    <name type="scientific">Sphenodon punctatus</name>
    <name type="common">Tuatara</name>
    <name type="synonym">Hatteria punctata</name>
    <dbReference type="NCBI Taxonomy" id="8508"/>
    <lineage>
        <taxon>Eukaryota</taxon>
        <taxon>Metazoa</taxon>
        <taxon>Chordata</taxon>
        <taxon>Craniata</taxon>
        <taxon>Vertebrata</taxon>
        <taxon>Euteleostomi</taxon>
        <taxon>Lepidosauria</taxon>
        <taxon>Sphenodontia</taxon>
        <taxon>Sphenodontidae</taxon>
        <taxon>Sphenodon</taxon>
    </lineage>
</organism>
<dbReference type="PANTHER" id="PTHR23037">
    <property type="entry name" value="CYTOKINE RECEPTOR"/>
    <property type="match status" value="1"/>
</dbReference>
<dbReference type="CDD" id="cd00063">
    <property type="entry name" value="FN3"/>
    <property type="match status" value="1"/>
</dbReference>
<evidence type="ECO:0000256" key="7">
    <source>
        <dbReference type="ARBA" id="ARBA00023180"/>
    </source>
</evidence>
<dbReference type="Gene3D" id="2.60.40.10">
    <property type="entry name" value="Immunoglobulins"/>
    <property type="match status" value="1"/>
</dbReference>
<comment type="subcellular location">
    <subcellularLocation>
        <location evidence="1">Membrane</location>
        <topology evidence="1">Single-pass type I membrane protein</topology>
    </subcellularLocation>
</comment>
<keyword evidence="6" id="KW-0675">Receptor</keyword>
<dbReference type="PANTHER" id="PTHR23037:SF27">
    <property type="entry name" value="INTERLEUKIN-7 RECEPTOR SUBUNIT ALPHA"/>
    <property type="match status" value="1"/>
</dbReference>
<evidence type="ECO:0000256" key="3">
    <source>
        <dbReference type="ARBA" id="ARBA00022729"/>
    </source>
</evidence>
<dbReference type="OMA" id="AYEGMWP"/>
<keyword evidence="12" id="KW-1185">Reference proteome</keyword>
<reference evidence="11" key="1">
    <citation type="submission" date="2025-08" db="UniProtKB">
        <authorList>
            <consortium name="Ensembl"/>
        </authorList>
    </citation>
    <scope>IDENTIFICATION</scope>
</reference>
<dbReference type="Ensembl" id="ENSSPUT00000000977.1">
    <property type="protein sequence ID" value="ENSSPUP00000000925.1"/>
    <property type="gene ID" value="ENSSPUG00000000752.1"/>
</dbReference>
<keyword evidence="2 9" id="KW-0812">Transmembrane</keyword>
<dbReference type="GO" id="GO:0009897">
    <property type="term" value="C:external side of plasma membrane"/>
    <property type="evidence" value="ECO:0007669"/>
    <property type="project" value="TreeGrafter"/>
</dbReference>
<keyword evidence="3" id="KW-0732">Signal</keyword>
<dbReference type="GeneTree" id="ENSGT00510000048500"/>
<name>A0A8D0FZF3_SPHPU</name>
<evidence type="ECO:0000313" key="11">
    <source>
        <dbReference type="Ensembl" id="ENSSPUP00000000925.1"/>
    </source>
</evidence>
<proteinExistence type="predicted"/>
<dbReference type="AlphaFoldDB" id="A0A8D0FZF3"/>
<feature type="region of interest" description="Disordered" evidence="8">
    <location>
        <begin position="437"/>
        <end position="461"/>
    </location>
</feature>
<dbReference type="GO" id="GO:0046427">
    <property type="term" value="P:positive regulation of receptor signaling pathway via JAK-STAT"/>
    <property type="evidence" value="ECO:0007669"/>
    <property type="project" value="TreeGrafter"/>
</dbReference>
<dbReference type="GO" id="GO:0030097">
    <property type="term" value="P:hemopoiesis"/>
    <property type="evidence" value="ECO:0007669"/>
    <property type="project" value="TreeGrafter"/>
</dbReference>
<keyword evidence="5 9" id="KW-0472">Membrane</keyword>
<evidence type="ECO:0000259" key="10">
    <source>
        <dbReference type="PROSITE" id="PS50853"/>
    </source>
</evidence>
<dbReference type="GO" id="GO:0004896">
    <property type="term" value="F:cytokine receptor activity"/>
    <property type="evidence" value="ECO:0007669"/>
    <property type="project" value="TreeGrafter"/>
</dbReference>
<evidence type="ECO:0000313" key="12">
    <source>
        <dbReference type="Proteomes" id="UP000694392"/>
    </source>
</evidence>
<dbReference type="Proteomes" id="UP000694392">
    <property type="component" value="Unplaced"/>
</dbReference>
<evidence type="ECO:0000256" key="4">
    <source>
        <dbReference type="ARBA" id="ARBA00022989"/>
    </source>
</evidence>
<evidence type="ECO:0000256" key="1">
    <source>
        <dbReference type="ARBA" id="ARBA00004479"/>
    </source>
</evidence>
<dbReference type="InterPro" id="IPR013783">
    <property type="entry name" value="Ig-like_fold"/>
</dbReference>
<dbReference type="PROSITE" id="PS50853">
    <property type="entry name" value="FN3"/>
    <property type="match status" value="1"/>
</dbReference>
<protein>
    <submittedName>
        <fullName evidence="11">Interleukin 7 receptor</fullName>
    </submittedName>
</protein>
<keyword evidence="7" id="KW-0325">Glycoprotein</keyword>
<evidence type="ECO:0000256" key="9">
    <source>
        <dbReference type="SAM" id="Phobius"/>
    </source>
</evidence>
<reference evidence="11" key="2">
    <citation type="submission" date="2025-09" db="UniProtKB">
        <authorList>
            <consortium name="Ensembl"/>
        </authorList>
    </citation>
    <scope>IDENTIFICATION</scope>
</reference>